<sequence length="535" mass="59633">MARSGLRAVAQEVWVSGADQAGNGRAQRREKRRQRLYESPVRVVVVLASAIFVAEALVMLVFRSMPGVPWFIDLLADSSILLLLLTPIFRIYIYKPMKAQIEKRKAAEACLKEYQAGLESIIEDRTAKLVEALQGLERENAERMLTEEALQRSEERFRLLFEQTEDAIILFKPGTCRIIDVNSVAERLYGYSKQELFSLGAGCLMGSEDYAKFCEIIGQVRHGDTIRIDSVTHIRKGGEEIVASVRGKMVSIQNVDLVYCTMRNITQRIRLEEEARLIQAKLIHTNKMTSLGVLVASIAHEINNPNNYIMTNSELLAKVCRDIHPILQEYYDEYGDFNLGGIPFSEMKSVLPELNNGISDGARRIRDIINNLKDFAREEASCVSTKVDVNRVVSIAASLLNHQIKKHTKHFRLNLWGAVPAVLGSTQQLEQVVINLIMNSLQALPGEECSVEVSTLFAADKDEVVIRVTDEGGGIPADIANRILEPFFTTRLDSGGSGLGLAICHSIVREHRGTLGFESVPGRGTTFTVRLPAVH</sequence>
<dbReference type="AlphaFoldDB" id="A0A831TZW9"/>
<dbReference type="SUPFAM" id="SSF47384">
    <property type="entry name" value="Homodimeric domain of signal transducing histidine kinase"/>
    <property type="match status" value="1"/>
</dbReference>
<dbReference type="GO" id="GO:0000155">
    <property type="term" value="F:phosphorelay sensor kinase activity"/>
    <property type="evidence" value="ECO:0007669"/>
    <property type="project" value="InterPro"/>
</dbReference>
<dbReference type="InterPro" id="IPR036097">
    <property type="entry name" value="HisK_dim/P_sf"/>
</dbReference>
<dbReference type="SUPFAM" id="SSF55785">
    <property type="entry name" value="PYP-like sensor domain (PAS domain)"/>
    <property type="match status" value="1"/>
</dbReference>
<keyword evidence="3" id="KW-0597">Phosphoprotein</keyword>
<feature type="domain" description="Histidine kinase" evidence="5">
    <location>
        <begin position="297"/>
        <end position="535"/>
    </location>
</feature>
<dbReference type="InterPro" id="IPR000014">
    <property type="entry name" value="PAS"/>
</dbReference>
<comment type="caution">
    <text evidence="7">The sequence shown here is derived from an EMBL/GenBank/DDBJ whole genome shotgun (WGS) entry which is preliminary data.</text>
</comment>
<dbReference type="InterPro" id="IPR035965">
    <property type="entry name" value="PAS-like_dom_sf"/>
</dbReference>
<dbReference type="PANTHER" id="PTHR43065:SF42">
    <property type="entry name" value="TWO-COMPONENT SENSOR PPRA"/>
    <property type="match status" value="1"/>
</dbReference>
<dbReference type="InterPro" id="IPR003594">
    <property type="entry name" value="HATPase_dom"/>
</dbReference>
<dbReference type="EC" id="2.7.13.3" evidence="2"/>
<reference evidence="7" key="1">
    <citation type="journal article" date="2020" name="mSystems">
        <title>Genome- and Community-Level Interaction Insights into Carbon Utilization and Element Cycling Functions of Hydrothermarchaeota in Hydrothermal Sediment.</title>
        <authorList>
            <person name="Zhou Z."/>
            <person name="Liu Y."/>
            <person name="Xu W."/>
            <person name="Pan J."/>
            <person name="Luo Z.H."/>
            <person name="Li M."/>
        </authorList>
    </citation>
    <scope>NUCLEOTIDE SEQUENCE [LARGE SCALE GENOMIC DNA]</scope>
    <source>
        <strain evidence="7">SpSt-349</strain>
    </source>
</reference>
<evidence type="ECO:0000256" key="4">
    <source>
        <dbReference type="SAM" id="Phobius"/>
    </source>
</evidence>
<gene>
    <name evidence="7" type="ORF">ENQ87_03175</name>
</gene>
<dbReference type="PROSITE" id="PS50112">
    <property type="entry name" value="PAS"/>
    <property type="match status" value="1"/>
</dbReference>
<dbReference type="InterPro" id="IPR036890">
    <property type="entry name" value="HATPase_C_sf"/>
</dbReference>
<name>A0A831TZW9_GEOME</name>
<organism evidence="7">
    <name type="scientific">Geobacter metallireducens</name>
    <dbReference type="NCBI Taxonomy" id="28232"/>
    <lineage>
        <taxon>Bacteria</taxon>
        <taxon>Pseudomonadati</taxon>
        <taxon>Thermodesulfobacteriota</taxon>
        <taxon>Desulfuromonadia</taxon>
        <taxon>Geobacterales</taxon>
        <taxon>Geobacteraceae</taxon>
        <taxon>Geobacter</taxon>
    </lineage>
</organism>
<evidence type="ECO:0000256" key="2">
    <source>
        <dbReference type="ARBA" id="ARBA00012438"/>
    </source>
</evidence>
<dbReference type="InterPro" id="IPR005467">
    <property type="entry name" value="His_kinase_dom"/>
</dbReference>
<dbReference type="Pfam" id="PF13426">
    <property type="entry name" value="PAS_9"/>
    <property type="match status" value="1"/>
</dbReference>
<evidence type="ECO:0000313" key="7">
    <source>
        <dbReference type="EMBL" id="HEN41369.1"/>
    </source>
</evidence>
<dbReference type="SMART" id="SM00387">
    <property type="entry name" value="HATPase_c"/>
    <property type="match status" value="1"/>
</dbReference>
<dbReference type="SUPFAM" id="SSF55874">
    <property type="entry name" value="ATPase domain of HSP90 chaperone/DNA topoisomerase II/histidine kinase"/>
    <property type="match status" value="1"/>
</dbReference>
<dbReference type="PRINTS" id="PR00344">
    <property type="entry name" value="BCTRLSENSOR"/>
</dbReference>
<dbReference type="InterPro" id="IPR003661">
    <property type="entry name" value="HisK_dim/P_dom"/>
</dbReference>
<keyword evidence="4" id="KW-1133">Transmembrane helix</keyword>
<keyword evidence="4" id="KW-0812">Transmembrane</keyword>
<feature type="domain" description="PAS" evidence="6">
    <location>
        <begin position="153"/>
        <end position="196"/>
    </location>
</feature>
<dbReference type="Gene3D" id="3.30.450.20">
    <property type="entry name" value="PAS domain"/>
    <property type="match status" value="1"/>
</dbReference>
<feature type="transmembrane region" description="Helical" evidence="4">
    <location>
        <begin position="41"/>
        <end position="62"/>
    </location>
</feature>
<feature type="transmembrane region" description="Helical" evidence="4">
    <location>
        <begin position="74"/>
        <end position="94"/>
    </location>
</feature>
<evidence type="ECO:0000256" key="3">
    <source>
        <dbReference type="ARBA" id="ARBA00022553"/>
    </source>
</evidence>
<dbReference type="Gene3D" id="3.30.565.10">
    <property type="entry name" value="Histidine kinase-like ATPase, C-terminal domain"/>
    <property type="match status" value="1"/>
</dbReference>
<keyword evidence="4" id="KW-0472">Membrane</keyword>
<evidence type="ECO:0000259" key="5">
    <source>
        <dbReference type="PROSITE" id="PS50109"/>
    </source>
</evidence>
<evidence type="ECO:0000256" key="1">
    <source>
        <dbReference type="ARBA" id="ARBA00000085"/>
    </source>
</evidence>
<dbReference type="InterPro" id="IPR004358">
    <property type="entry name" value="Sig_transdc_His_kin-like_C"/>
</dbReference>
<comment type="catalytic activity">
    <reaction evidence="1">
        <text>ATP + protein L-histidine = ADP + protein N-phospho-L-histidine.</text>
        <dbReference type="EC" id="2.7.13.3"/>
    </reaction>
</comment>
<dbReference type="EMBL" id="DSOV01000009">
    <property type="protein sequence ID" value="HEN41369.1"/>
    <property type="molecule type" value="Genomic_DNA"/>
</dbReference>
<protein>
    <recommendedName>
        <fullName evidence="2">histidine kinase</fullName>
        <ecNumber evidence="2">2.7.13.3</ecNumber>
    </recommendedName>
</protein>
<dbReference type="NCBIfam" id="TIGR00229">
    <property type="entry name" value="sensory_box"/>
    <property type="match status" value="1"/>
</dbReference>
<dbReference type="CDD" id="cd00130">
    <property type="entry name" value="PAS"/>
    <property type="match status" value="1"/>
</dbReference>
<dbReference type="PROSITE" id="PS50109">
    <property type="entry name" value="HIS_KIN"/>
    <property type="match status" value="1"/>
</dbReference>
<accession>A0A831TZW9</accession>
<dbReference type="Gene3D" id="1.10.287.130">
    <property type="match status" value="1"/>
</dbReference>
<evidence type="ECO:0000259" key="6">
    <source>
        <dbReference type="PROSITE" id="PS50112"/>
    </source>
</evidence>
<proteinExistence type="predicted"/>
<dbReference type="Pfam" id="PF02518">
    <property type="entry name" value="HATPase_c"/>
    <property type="match status" value="1"/>
</dbReference>
<dbReference type="PANTHER" id="PTHR43065">
    <property type="entry name" value="SENSOR HISTIDINE KINASE"/>
    <property type="match status" value="1"/>
</dbReference>
<dbReference type="CDD" id="cd00082">
    <property type="entry name" value="HisKA"/>
    <property type="match status" value="1"/>
</dbReference>